<protein>
    <recommendedName>
        <fullName evidence="1">Rubrerythrin diiron-binding domain-containing protein</fullName>
    </recommendedName>
</protein>
<feature type="domain" description="Rubrerythrin diiron-binding" evidence="1">
    <location>
        <begin position="12"/>
        <end position="67"/>
    </location>
</feature>
<organism evidence="2">
    <name type="scientific">hydrothermal vent metagenome</name>
    <dbReference type="NCBI Taxonomy" id="652676"/>
    <lineage>
        <taxon>unclassified sequences</taxon>
        <taxon>metagenomes</taxon>
        <taxon>ecological metagenomes</taxon>
    </lineage>
</organism>
<dbReference type="Pfam" id="PF02915">
    <property type="entry name" value="Rubrerythrin"/>
    <property type="match status" value="1"/>
</dbReference>
<dbReference type="AlphaFoldDB" id="A0A3B0XLR1"/>
<dbReference type="InterPro" id="IPR009078">
    <property type="entry name" value="Ferritin-like_SF"/>
</dbReference>
<dbReference type="InterPro" id="IPR003251">
    <property type="entry name" value="Rr_diiron-bd_dom"/>
</dbReference>
<sequence length="326" mass="36636">MFSEKVTTMCDLVSVALQAEREAIRQYSRLAESMHRANNKSVAALFERMVIEEAAHEASLLNWMSKQGIVFDEASADAGLMSWSLPHVSAAAYSEDACDPYYSTPYKALAFAVHNEEIAFHFYTRVAAYSEDTELQKYAENLAREELAHAALLRAERRFAYHKAQKSDMREVGAVEFRLDPLAIRTEADLLSAAIHIDNYLIGQMLETAEKNSQIKALVSDLQQHVSKNEAALNEKVRHNIIPGKEVTENLERLKSQNIFFKQKLDNADVGFQRLWACCDRSFAFYDAIVETAAGESLMLTAQSLTSSALDRIGVLKQIIDNSPEM</sequence>
<dbReference type="GO" id="GO:0016491">
    <property type="term" value="F:oxidoreductase activity"/>
    <property type="evidence" value="ECO:0007669"/>
    <property type="project" value="InterPro"/>
</dbReference>
<accession>A0A3B0XLR1</accession>
<evidence type="ECO:0000313" key="2">
    <source>
        <dbReference type="EMBL" id="VAW64107.1"/>
    </source>
</evidence>
<name>A0A3B0XLR1_9ZZZZ</name>
<dbReference type="GO" id="GO:0046872">
    <property type="term" value="F:metal ion binding"/>
    <property type="evidence" value="ECO:0007669"/>
    <property type="project" value="InterPro"/>
</dbReference>
<dbReference type="EMBL" id="UOFI01000054">
    <property type="protein sequence ID" value="VAW64107.1"/>
    <property type="molecule type" value="Genomic_DNA"/>
</dbReference>
<reference evidence="2" key="1">
    <citation type="submission" date="2018-06" db="EMBL/GenBank/DDBJ databases">
        <authorList>
            <person name="Zhirakovskaya E."/>
        </authorList>
    </citation>
    <scope>NUCLEOTIDE SEQUENCE</scope>
</reference>
<evidence type="ECO:0000259" key="1">
    <source>
        <dbReference type="Pfam" id="PF02915"/>
    </source>
</evidence>
<dbReference type="CDD" id="cd01045">
    <property type="entry name" value="Ferritin_like_AB"/>
    <property type="match status" value="1"/>
</dbReference>
<dbReference type="InterPro" id="IPR012347">
    <property type="entry name" value="Ferritin-like"/>
</dbReference>
<gene>
    <name evidence="2" type="ORF">MNBD_GAMMA09-1282</name>
</gene>
<dbReference type="Gene3D" id="1.20.1260.10">
    <property type="match status" value="1"/>
</dbReference>
<dbReference type="SUPFAM" id="SSF47240">
    <property type="entry name" value="Ferritin-like"/>
    <property type="match status" value="1"/>
</dbReference>
<proteinExistence type="predicted"/>